<feature type="compositionally biased region" description="Polar residues" evidence="5">
    <location>
        <begin position="466"/>
        <end position="483"/>
    </location>
</feature>
<accession>A0A6B2L1S7</accession>
<dbReference type="PROSITE" id="PS51192">
    <property type="entry name" value="HELICASE_ATP_BIND_1"/>
    <property type="match status" value="1"/>
</dbReference>
<keyword evidence="1" id="KW-0547">Nucleotide-binding</keyword>
<keyword evidence="4" id="KW-0067">ATP-binding</keyword>
<keyword evidence="2" id="KW-0378">Hydrolase</keyword>
<proteinExistence type="predicted"/>
<dbReference type="PROSITE" id="PS51194">
    <property type="entry name" value="HELICASE_CTER"/>
    <property type="match status" value="1"/>
</dbReference>
<dbReference type="CDD" id="cd18787">
    <property type="entry name" value="SF2_C_DEAD"/>
    <property type="match status" value="1"/>
</dbReference>
<evidence type="ECO:0000256" key="1">
    <source>
        <dbReference type="ARBA" id="ARBA00022741"/>
    </source>
</evidence>
<sequence>MQQALAAKGIARPTRVQREAIPVVLRGRFRSLVFADQTGTGKTFAYLLPVFQALKDEESLGVHTEPSRPRALILVPNRELGEQVLHASKHLSHHLKLKVRFLGQGHPLGKTTQDLLSSGVDILIGTTGKLLQALDEHWIHLTRVRFVVIDEADTMYSSITGFQEDLEKIFYPLFSRIRRTSKQAKPPAGDSSSSPSSSPSSGSSSAAPVHFIFTAATITRDLQESLQKQFPDITKLISNSLHKQAQNLKIRWVEVGFDKEDKLLTLLSKDIMDKKTMIFCNTIQCCRATDLFLQGASPSLAASLASFHGGIPPEKRKQNFSLFLENKAKALVCTDAASRGLDIPDVSCVVLYDFPKNSVDFLHRVGRTARAGASGDVVCFVQKKDRLLASRIRDAIEKGVPLESSEWKGIERKVSSYGERSRSSPGIRRKESSGRSYGGMRNKGNEGMRNKERSERSQGKTGRSYGKTSTSYGKTMTRGIQKSTKGRQQRSSKANPKVRPTRPSQKSSTKK</sequence>
<feature type="compositionally biased region" description="Basic and acidic residues" evidence="5">
    <location>
        <begin position="413"/>
        <end position="433"/>
    </location>
</feature>
<dbReference type="GO" id="GO:0005524">
    <property type="term" value="F:ATP binding"/>
    <property type="evidence" value="ECO:0007669"/>
    <property type="project" value="UniProtKB-KW"/>
</dbReference>
<feature type="compositionally biased region" description="Basic and acidic residues" evidence="5">
    <location>
        <begin position="443"/>
        <end position="458"/>
    </location>
</feature>
<dbReference type="InterPro" id="IPR027417">
    <property type="entry name" value="P-loop_NTPase"/>
</dbReference>
<protein>
    <recommendedName>
        <fullName evidence="9">RNA helicase</fullName>
    </recommendedName>
</protein>
<dbReference type="InterPro" id="IPR014001">
    <property type="entry name" value="Helicase_ATP-bd"/>
</dbReference>
<dbReference type="Gene3D" id="3.40.50.300">
    <property type="entry name" value="P-loop containing nucleotide triphosphate hydrolases"/>
    <property type="match status" value="2"/>
</dbReference>
<feature type="compositionally biased region" description="Polar residues" evidence="5">
    <location>
        <begin position="502"/>
        <end position="511"/>
    </location>
</feature>
<name>A0A6B2L1S7_9EUKA</name>
<dbReference type="SMART" id="SM00490">
    <property type="entry name" value="HELICc"/>
    <property type="match status" value="1"/>
</dbReference>
<evidence type="ECO:0008006" key="9">
    <source>
        <dbReference type="Google" id="ProtNLM"/>
    </source>
</evidence>
<dbReference type="SUPFAM" id="SSF52540">
    <property type="entry name" value="P-loop containing nucleoside triphosphate hydrolases"/>
    <property type="match status" value="1"/>
</dbReference>
<feature type="region of interest" description="Disordered" evidence="5">
    <location>
        <begin position="413"/>
        <end position="511"/>
    </location>
</feature>
<feature type="domain" description="Helicase C-terminal" evidence="7">
    <location>
        <begin position="259"/>
        <end position="415"/>
    </location>
</feature>
<dbReference type="InterPro" id="IPR044742">
    <property type="entry name" value="DEAD/DEAH_RhlB"/>
</dbReference>
<dbReference type="GO" id="GO:0003676">
    <property type="term" value="F:nucleic acid binding"/>
    <property type="evidence" value="ECO:0007669"/>
    <property type="project" value="InterPro"/>
</dbReference>
<evidence type="ECO:0000256" key="2">
    <source>
        <dbReference type="ARBA" id="ARBA00022801"/>
    </source>
</evidence>
<dbReference type="GO" id="GO:0016787">
    <property type="term" value="F:hydrolase activity"/>
    <property type="evidence" value="ECO:0007669"/>
    <property type="project" value="UniProtKB-KW"/>
</dbReference>
<keyword evidence="3" id="KW-0347">Helicase</keyword>
<dbReference type="Pfam" id="PF00270">
    <property type="entry name" value="DEAD"/>
    <property type="match status" value="1"/>
</dbReference>
<feature type="domain" description="Helicase ATP-binding" evidence="6">
    <location>
        <begin position="23"/>
        <end position="236"/>
    </location>
</feature>
<feature type="region of interest" description="Disordered" evidence="5">
    <location>
        <begin position="182"/>
        <end position="204"/>
    </location>
</feature>
<dbReference type="Pfam" id="PF00271">
    <property type="entry name" value="Helicase_C"/>
    <property type="match status" value="1"/>
</dbReference>
<evidence type="ECO:0000256" key="5">
    <source>
        <dbReference type="SAM" id="MobiDB-lite"/>
    </source>
</evidence>
<feature type="compositionally biased region" description="Low complexity" evidence="5">
    <location>
        <begin position="186"/>
        <end position="204"/>
    </location>
</feature>
<dbReference type="GO" id="GO:0004386">
    <property type="term" value="F:helicase activity"/>
    <property type="evidence" value="ECO:0007669"/>
    <property type="project" value="UniProtKB-KW"/>
</dbReference>
<dbReference type="AlphaFoldDB" id="A0A6B2L1S7"/>
<dbReference type="PANTHER" id="PTHR47960">
    <property type="entry name" value="DEAD-BOX ATP-DEPENDENT RNA HELICASE 50"/>
    <property type="match status" value="1"/>
</dbReference>
<evidence type="ECO:0000313" key="8">
    <source>
        <dbReference type="EMBL" id="NDV30899.1"/>
    </source>
</evidence>
<organism evidence="8">
    <name type="scientific">Arcella intermedia</name>
    <dbReference type="NCBI Taxonomy" id="1963864"/>
    <lineage>
        <taxon>Eukaryota</taxon>
        <taxon>Amoebozoa</taxon>
        <taxon>Tubulinea</taxon>
        <taxon>Elardia</taxon>
        <taxon>Arcellinida</taxon>
        <taxon>Sphaerothecina</taxon>
        <taxon>Arcellidae</taxon>
        <taxon>Arcella</taxon>
    </lineage>
</organism>
<dbReference type="InterPro" id="IPR011545">
    <property type="entry name" value="DEAD/DEAH_box_helicase_dom"/>
</dbReference>
<dbReference type="InterPro" id="IPR001650">
    <property type="entry name" value="Helicase_C-like"/>
</dbReference>
<reference evidence="8" key="1">
    <citation type="journal article" date="2020" name="J. Eukaryot. Microbiol.">
        <title>De novo Sequencing, Assembly and Annotation of the Transcriptome for the Free-Living Testate Amoeba Arcella intermedia.</title>
        <authorList>
            <person name="Ribeiro G.M."/>
            <person name="Porfirio-Sousa A.L."/>
            <person name="Maurer-Alcala X.X."/>
            <person name="Katz L.A."/>
            <person name="Lahr D.J.G."/>
        </authorList>
    </citation>
    <scope>NUCLEOTIDE SEQUENCE</scope>
</reference>
<evidence type="ECO:0000256" key="4">
    <source>
        <dbReference type="ARBA" id="ARBA00022840"/>
    </source>
</evidence>
<dbReference type="EMBL" id="GIBP01001930">
    <property type="protein sequence ID" value="NDV30899.1"/>
    <property type="molecule type" value="Transcribed_RNA"/>
</dbReference>
<dbReference type="SMART" id="SM00487">
    <property type="entry name" value="DEXDc"/>
    <property type="match status" value="1"/>
</dbReference>
<evidence type="ECO:0000256" key="3">
    <source>
        <dbReference type="ARBA" id="ARBA00022806"/>
    </source>
</evidence>
<evidence type="ECO:0000259" key="6">
    <source>
        <dbReference type="PROSITE" id="PS51192"/>
    </source>
</evidence>
<evidence type="ECO:0000259" key="7">
    <source>
        <dbReference type="PROSITE" id="PS51194"/>
    </source>
</evidence>
<dbReference type="CDD" id="cd00268">
    <property type="entry name" value="DEADc"/>
    <property type="match status" value="1"/>
</dbReference>